<evidence type="ECO:0000256" key="1">
    <source>
        <dbReference type="SAM" id="MobiDB-lite"/>
    </source>
</evidence>
<dbReference type="AlphaFoldDB" id="A0A6N8ILI7"/>
<dbReference type="Pfam" id="PF13155">
    <property type="entry name" value="Toprim_2"/>
    <property type="match status" value="1"/>
</dbReference>
<gene>
    <name evidence="2" type="ORF">GO738_15440</name>
</gene>
<sequence length="325" mass="35300">MPYIPPEVVSEIKRIDLLTYLREREPDELVRVSPAAFCTKEHDSLKISNGKWYWWSRGIGGRSALDFLVKVRGMSFLDAAEHLLEGSPAISPARLREPPERAAPPGRQPFRLPRRCADDEAARYLRSRGVSESVAAELMSRGDVYGTLRKGSPHAVFVGRDPSGAPRYAALRSCRGSYKGEAPGSDKRFAFSLPGGRPDGRLHVFESAIDALSFATIVEIEGGEWRGRAMLSLGGVAVPRSADGGPGLPAPLRQYLDDHGGDVREVRLHLDNDDAGKSAATAVARALEARGVPARIAHPPAGKDVNEFLTTRYSRGARADAGRAR</sequence>
<evidence type="ECO:0000313" key="3">
    <source>
        <dbReference type="Proteomes" id="UP000468327"/>
    </source>
</evidence>
<dbReference type="EMBL" id="WPOC01000043">
    <property type="protein sequence ID" value="MVN16718.1"/>
    <property type="molecule type" value="Genomic_DNA"/>
</dbReference>
<dbReference type="GO" id="GO:0016853">
    <property type="term" value="F:isomerase activity"/>
    <property type="evidence" value="ECO:0007669"/>
    <property type="project" value="UniProtKB-KW"/>
</dbReference>
<feature type="region of interest" description="Disordered" evidence="1">
    <location>
        <begin position="90"/>
        <end position="111"/>
    </location>
</feature>
<dbReference type="SUPFAM" id="SSF57783">
    <property type="entry name" value="Zinc beta-ribbon"/>
    <property type="match status" value="1"/>
</dbReference>
<evidence type="ECO:0000313" key="2">
    <source>
        <dbReference type="EMBL" id="MVN16718.1"/>
    </source>
</evidence>
<organism evidence="2 3">
    <name type="scientific">Gordonibacter urolithinfaciens</name>
    <dbReference type="NCBI Taxonomy" id="1335613"/>
    <lineage>
        <taxon>Bacteria</taxon>
        <taxon>Bacillati</taxon>
        <taxon>Actinomycetota</taxon>
        <taxon>Coriobacteriia</taxon>
        <taxon>Eggerthellales</taxon>
        <taxon>Eggerthellaceae</taxon>
        <taxon>Gordonibacter</taxon>
    </lineage>
</organism>
<dbReference type="Gene3D" id="3.40.1360.10">
    <property type="match status" value="1"/>
</dbReference>
<name>A0A6N8ILI7_9ACTN</name>
<dbReference type="RefSeq" id="WP_087195012.1">
    <property type="nucleotide sequence ID" value="NZ_JAJCNT010000019.1"/>
</dbReference>
<reference evidence="2 3" key="1">
    <citation type="submission" date="2019-11" db="EMBL/GenBank/DDBJ databases">
        <title>Whole genome shotgun sequencing (WGS) data from Adlercreutzia equolifaciens ResAG-91, Eggerthella lenta MRI-F36, MRI-F37, MRI-F40, ResAG-49, ResAG-88, ResAG-121, ResAG-145, and Gordonibacter sp. ResAG-5, ResAG-26, ResAG-43, ResAG-50, ResAG-59.</title>
        <authorList>
            <person name="Stoll D.A."/>
            <person name="Danylec N."/>
            <person name="Franz C.M.A.P."/>
            <person name="Huch M."/>
        </authorList>
    </citation>
    <scope>NUCLEOTIDE SEQUENCE [LARGE SCALE GENOMIC DNA]</scope>
    <source>
        <strain evidence="2 3">ResAG-59</strain>
    </source>
</reference>
<dbReference type="Proteomes" id="UP000468327">
    <property type="component" value="Unassembled WGS sequence"/>
</dbReference>
<dbReference type="SUPFAM" id="SSF56731">
    <property type="entry name" value="DNA primase core"/>
    <property type="match status" value="1"/>
</dbReference>
<protein>
    <submittedName>
        <fullName evidence="2">Topoisomerase</fullName>
    </submittedName>
</protein>
<keyword evidence="3" id="KW-1185">Reference proteome</keyword>
<accession>A0A6N8ILI7</accession>
<comment type="caution">
    <text evidence="2">The sequence shown here is derived from an EMBL/GenBank/DDBJ whole genome shotgun (WGS) entry which is preliminary data.</text>
</comment>
<proteinExistence type="predicted"/>
<keyword evidence="2" id="KW-0413">Isomerase</keyword>